<dbReference type="Proteomes" id="UP000321638">
    <property type="component" value="Unassembled WGS sequence"/>
</dbReference>
<keyword evidence="2" id="KW-1185">Reference proteome</keyword>
<evidence type="ECO:0000313" key="1">
    <source>
        <dbReference type="EMBL" id="TXL73330.1"/>
    </source>
</evidence>
<evidence type="ECO:0000313" key="2">
    <source>
        <dbReference type="Proteomes" id="UP000321638"/>
    </source>
</evidence>
<dbReference type="OrthoDB" id="7374356at2"/>
<dbReference type="AlphaFoldDB" id="A0A5C8PHN3"/>
<reference evidence="1 2" key="1">
    <citation type="submission" date="2019-06" db="EMBL/GenBank/DDBJ databases">
        <title>New taxonomy in bacterial strain CC-CFT640, isolated from vineyard.</title>
        <authorList>
            <person name="Lin S.-Y."/>
            <person name="Tsai C.-F."/>
            <person name="Young C.-C."/>
        </authorList>
    </citation>
    <scope>NUCLEOTIDE SEQUENCE [LARGE SCALE GENOMIC DNA]</scope>
    <source>
        <strain evidence="1 2">CC-CFT640</strain>
    </source>
</reference>
<gene>
    <name evidence="1" type="ORF">FHP25_21855</name>
</gene>
<proteinExistence type="predicted"/>
<dbReference type="Pfam" id="PF22046">
    <property type="entry name" value="FabMG"/>
    <property type="match status" value="1"/>
</dbReference>
<dbReference type="EMBL" id="VDUZ01000026">
    <property type="protein sequence ID" value="TXL73330.1"/>
    <property type="molecule type" value="Genomic_DNA"/>
</dbReference>
<name>A0A5C8PHN3_9HYPH</name>
<dbReference type="RefSeq" id="WP_147849100.1">
    <property type="nucleotide sequence ID" value="NZ_VDUZ01000026.1"/>
</dbReference>
<sequence length="429" mass="47571">MHQLKPLRHVDAVSGYGAKDVLVVFGEVFARGYVNGLIEEARKAGMKVIHGTVGRRDENDQLRPLTADELATKDQPLVNVPLECGFDLARSSQGVSPCDQLKGLKLSEWNKATLDLAQVEEARAVGRDGFRARVKQYLAELEKQIPAGANVLIAHTMAGGVPRAKIIAPIMSRVFKGSDVSSKEFWSGDVGRFCEMSFMDVTANSLGDLIELSAGLRDRVAKQGGQVSYVAYGYHGAEIYVSGGYQWQSYSPYLQGFAKLELENIARRATSDGIRVCVFNAPEILTNSSSIFQGVEIALYPLLGAFRKEAPDHAVTRKLMAQCTRLLRPEHTVDALIELTDGYFGSDIIQRWTQFDQWPQHSGPEQMELMQATSRRLVDMHKDRRDLLTATLSEVVIKACGHAMLREALNPREPTWWIGHQFVTAASLH</sequence>
<dbReference type="InterPro" id="IPR053909">
    <property type="entry name" value="FabMG"/>
</dbReference>
<comment type="caution">
    <text evidence="1">The sequence shown here is derived from an EMBL/GenBank/DDBJ whole genome shotgun (WGS) entry which is preliminary data.</text>
</comment>
<protein>
    <submittedName>
        <fullName evidence="1">Uncharacterized protein</fullName>
    </submittedName>
</protein>
<accession>A0A5C8PHN3</accession>
<organism evidence="1 2">
    <name type="scientific">Vineibacter terrae</name>
    <dbReference type="NCBI Taxonomy" id="2586908"/>
    <lineage>
        <taxon>Bacteria</taxon>
        <taxon>Pseudomonadati</taxon>
        <taxon>Pseudomonadota</taxon>
        <taxon>Alphaproteobacteria</taxon>
        <taxon>Hyphomicrobiales</taxon>
        <taxon>Vineibacter</taxon>
    </lineage>
</organism>